<name>A0A9P7JFR3_9AGAM</name>
<proteinExistence type="predicted"/>
<reference evidence="2" key="1">
    <citation type="journal article" date="2020" name="New Phytol.">
        <title>Comparative genomics reveals dynamic genome evolution in host specialist ectomycorrhizal fungi.</title>
        <authorList>
            <person name="Lofgren L.A."/>
            <person name="Nguyen N.H."/>
            <person name="Vilgalys R."/>
            <person name="Ruytinx J."/>
            <person name="Liao H.L."/>
            <person name="Branco S."/>
            <person name="Kuo A."/>
            <person name="LaButti K."/>
            <person name="Lipzen A."/>
            <person name="Andreopoulos W."/>
            <person name="Pangilinan J."/>
            <person name="Riley R."/>
            <person name="Hundley H."/>
            <person name="Na H."/>
            <person name="Barry K."/>
            <person name="Grigoriev I.V."/>
            <person name="Stajich J.E."/>
            <person name="Kennedy P.G."/>
        </authorList>
    </citation>
    <scope>NUCLEOTIDE SEQUENCE</scope>
    <source>
        <strain evidence="2">MN1</strain>
    </source>
</reference>
<accession>A0A9P7JFR3</accession>
<evidence type="ECO:0000313" key="2">
    <source>
        <dbReference type="EMBL" id="KAG1820425.1"/>
    </source>
</evidence>
<comment type="caution">
    <text evidence="2">The sequence shown here is derived from an EMBL/GenBank/DDBJ whole genome shotgun (WGS) entry which is preliminary data.</text>
</comment>
<dbReference type="AlphaFoldDB" id="A0A9P7JFR3"/>
<dbReference type="RefSeq" id="XP_041195696.1">
    <property type="nucleotide sequence ID" value="XM_041332632.1"/>
</dbReference>
<protein>
    <submittedName>
        <fullName evidence="2">Uncharacterized protein</fullName>
    </submittedName>
</protein>
<evidence type="ECO:0000256" key="1">
    <source>
        <dbReference type="SAM" id="MobiDB-lite"/>
    </source>
</evidence>
<evidence type="ECO:0000313" key="3">
    <source>
        <dbReference type="Proteomes" id="UP000807769"/>
    </source>
</evidence>
<feature type="region of interest" description="Disordered" evidence="1">
    <location>
        <begin position="154"/>
        <end position="183"/>
    </location>
</feature>
<dbReference type="GeneID" id="64626649"/>
<organism evidence="2 3">
    <name type="scientific">Suillus subaureus</name>
    <dbReference type="NCBI Taxonomy" id="48587"/>
    <lineage>
        <taxon>Eukaryota</taxon>
        <taxon>Fungi</taxon>
        <taxon>Dikarya</taxon>
        <taxon>Basidiomycota</taxon>
        <taxon>Agaricomycotina</taxon>
        <taxon>Agaricomycetes</taxon>
        <taxon>Agaricomycetidae</taxon>
        <taxon>Boletales</taxon>
        <taxon>Suillineae</taxon>
        <taxon>Suillaceae</taxon>
        <taxon>Suillus</taxon>
    </lineage>
</organism>
<keyword evidence="3" id="KW-1185">Reference proteome</keyword>
<dbReference type="EMBL" id="JABBWG010000008">
    <property type="protein sequence ID" value="KAG1820425.1"/>
    <property type="molecule type" value="Genomic_DNA"/>
</dbReference>
<feature type="compositionally biased region" description="Polar residues" evidence="1">
    <location>
        <begin position="159"/>
        <end position="183"/>
    </location>
</feature>
<gene>
    <name evidence="2" type="ORF">BJ212DRAFT_1297821</name>
</gene>
<dbReference type="Proteomes" id="UP000807769">
    <property type="component" value="Unassembled WGS sequence"/>
</dbReference>
<dbReference type="OrthoDB" id="2678246at2759"/>
<sequence>MCHVFQNDHEHNELYAEEPAKFMQAMSNCLTYLRNKYKKLCSRFLQTGVGIDPSQPNAGNNLLEQVISQFPWYEALNEIWKNNPAYAPKMFLSAPGADHLGGMIVLMSKCKCKERAIPPPEPEDELIEMYPAPTIDPFPAIYPSPTVYPSPAINPSPAVDTSPTINPSPTIHPSPAIHSSSTIHPPVITCPTINDNNDMGDDAPYVFKQDFNMNGQE</sequence>